<dbReference type="SUPFAM" id="SSF53756">
    <property type="entry name" value="UDP-Glycosyltransferase/glycogen phosphorylase"/>
    <property type="match status" value="1"/>
</dbReference>
<keyword evidence="5" id="KW-0472">Membrane</keyword>
<comment type="caution">
    <text evidence="8">The sequence shown here is derived from an EMBL/GenBank/DDBJ whole genome shotgun (WGS) entry which is preliminary data.</text>
</comment>
<gene>
    <name evidence="8" type="ORF">PGLA1383_LOCUS6526</name>
</gene>
<protein>
    <recommendedName>
        <fullName evidence="10">Monogalactosyldiacylglycerol synthase</fullName>
    </recommendedName>
</protein>
<dbReference type="EMBL" id="CAJNNV010002714">
    <property type="protein sequence ID" value="CAE8587694.1"/>
    <property type="molecule type" value="Genomic_DNA"/>
</dbReference>
<comment type="similarity">
    <text evidence="1">Belongs to the glycosyltransferase 28 family.</text>
</comment>
<dbReference type="InterPro" id="IPR009695">
    <property type="entry name" value="Diacylglyc_glucosyltr_N"/>
</dbReference>
<dbReference type="PANTHER" id="PTHR43025">
    <property type="entry name" value="MONOGALACTOSYLDIACYLGLYCEROL SYNTHASE"/>
    <property type="match status" value="1"/>
</dbReference>
<keyword evidence="9" id="KW-1185">Reference proteome</keyword>
<evidence type="ECO:0008006" key="10">
    <source>
        <dbReference type="Google" id="ProtNLM"/>
    </source>
</evidence>
<dbReference type="Proteomes" id="UP000654075">
    <property type="component" value="Unassembled WGS sequence"/>
</dbReference>
<evidence type="ECO:0000256" key="2">
    <source>
        <dbReference type="ARBA" id="ARBA00022676"/>
    </source>
</evidence>
<feature type="domain" description="Diacylglycerol glucosyltransferase N-terminal" evidence="6">
    <location>
        <begin position="121"/>
        <end position="299"/>
    </location>
</feature>
<feature type="domain" description="DUF6816" evidence="7">
    <location>
        <begin position="453"/>
        <end position="673"/>
    </location>
</feature>
<keyword evidence="2" id="KW-0328">Glycosyltransferase</keyword>
<organism evidence="8 9">
    <name type="scientific">Polarella glacialis</name>
    <name type="common">Dinoflagellate</name>
    <dbReference type="NCBI Taxonomy" id="89957"/>
    <lineage>
        <taxon>Eukaryota</taxon>
        <taxon>Sar</taxon>
        <taxon>Alveolata</taxon>
        <taxon>Dinophyceae</taxon>
        <taxon>Suessiales</taxon>
        <taxon>Suessiaceae</taxon>
        <taxon>Polarella</taxon>
    </lineage>
</organism>
<reference evidence="8" key="1">
    <citation type="submission" date="2021-02" db="EMBL/GenBank/DDBJ databases">
        <authorList>
            <person name="Dougan E. K."/>
            <person name="Rhodes N."/>
            <person name="Thang M."/>
            <person name="Chan C."/>
        </authorList>
    </citation>
    <scope>NUCLEOTIDE SEQUENCE</scope>
</reference>
<evidence type="ECO:0000256" key="5">
    <source>
        <dbReference type="SAM" id="Phobius"/>
    </source>
</evidence>
<evidence type="ECO:0000256" key="3">
    <source>
        <dbReference type="ARBA" id="ARBA00022679"/>
    </source>
</evidence>
<proteinExistence type="inferred from homology"/>
<dbReference type="Pfam" id="PF20670">
    <property type="entry name" value="DUF6816"/>
    <property type="match status" value="1"/>
</dbReference>
<dbReference type="GO" id="GO:0016020">
    <property type="term" value="C:membrane"/>
    <property type="evidence" value="ECO:0007669"/>
    <property type="project" value="GOC"/>
</dbReference>
<evidence type="ECO:0000259" key="6">
    <source>
        <dbReference type="Pfam" id="PF06925"/>
    </source>
</evidence>
<dbReference type="Pfam" id="PF06925">
    <property type="entry name" value="MGDG_synth"/>
    <property type="match status" value="1"/>
</dbReference>
<accession>A0A813DFS2</accession>
<evidence type="ECO:0000256" key="4">
    <source>
        <dbReference type="SAM" id="MobiDB-lite"/>
    </source>
</evidence>
<evidence type="ECO:0000313" key="9">
    <source>
        <dbReference type="Proteomes" id="UP000654075"/>
    </source>
</evidence>
<dbReference type="PANTHER" id="PTHR43025:SF3">
    <property type="entry name" value="MONOGALACTOSYLDIACYLGLYCEROL SYNTHASE 1, CHLOROPLASTIC"/>
    <property type="match status" value="1"/>
</dbReference>
<keyword evidence="5" id="KW-1133">Transmembrane helix</keyword>
<feature type="compositionally biased region" description="Basic and acidic residues" evidence="4">
    <location>
        <begin position="382"/>
        <end position="394"/>
    </location>
</feature>
<feature type="transmembrane region" description="Helical" evidence="5">
    <location>
        <begin position="9"/>
        <end position="30"/>
    </location>
</feature>
<sequence length="676" mass="75297">MRCGSMDYGWYGLAGFFAVVFAVLSVVGFADLLHLWNWDNWRHLYASQLVALTCGLIFAVFLAKVLATAVHVCATCWKLHKYRKLIQTVLQDQEQGGLASGQRGGEVRKVLICHASVGAGHKRAAEALAATIHRLDSSVEVRVVDLMQTPYADRTLIYFYKDWYLRLVGGETFCGQIGTLCVGFFFDRANSVHNSFTGGGTVQRRITQSFLLNFLQLVCDFNPDVVVHTHFLAPELLASLRRKHGLKVPHVTVVTDMDVHAWWYQQPTDHYFVPREMAKHQLTSDGVPVGDVTISGIPIMPQFLDTLTAIEPQGAEKVKMQEEEVEVEVPLDAGEQGFAESFRDLVEAPEEPEDEEVLALGANFSFALLQAHQFGLERRRNFSSDGGVKGEVEKHHSRPALGGRTLPAAAEVDESSVVARLRKELNGVEAVRSPGQSWAVGQLLPNKRGLQQLYPTWMEGRWSVRSKFLGASAPLGNRFVSGNAAVPGVRKGSIVILADVGGEPPDFEERFVRSELEGGVVADRAANLPARLQAFWPQAEVTRCEYDPEKDPTRLSLDFTTPRRASLQGLGGSELNRQQPTRDKRAIELFINNREGGFETEDAFICSELYRQSALEQARAYDFKTLLALQRRQGGEVLAKLRVGAFLNPRDQLYFEAGDQAVAVYDYSLRYLRKPD</sequence>
<evidence type="ECO:0000259" key="7">
    <source>
        <dbReference type="Pfam" id="PF20670"/>
    </source>
</evidence>
<dbReference type="OrthoDB" id="195555at2759"/>
<dbReference type="InterPro" id="IPR049213">
    <property type="entry name" value="DUF6816"/>
</dbReference>
<name>A0A813DFS2_POLGL</name>
<keyword evidence="3" id="KW-0808">Transferase</keyword>
<dbReference type="GO" id="GO:0016758">
    <property type="term" value="F:hexosyltransferase activity"/>
    <property type="evidence" value="ECO:0007669"/>
    <property type="project" value="InterPro"/>
</dbReference>
<keyword evidence="5" id="KW-0812">Transmembrane</keyword>
<evidence type="ECO:0000313" key="8">
    <source>
        <dbReference type="EMBL" id="CAE8587694.1"/>
    </source>
</evidence>
<feature type="transmembrane region" description="Helical" evidence="5">
    <location>
        <begin position="50"/>
        <end position="77"/>
    </location>
</feature>
<dbReference type="InterPro" id="IPR050519">
    <property type="entry name" value="Glycosyltransf_28_UgtP"/>
</dbReference>
<dbReference type="AlphaFoldDB" id="A0A813DFS2"/>
<evidence type="ECO:0000256" key="1">
    <source>
        <dbReference type="ARBA" id="ARBA00006962"/>
    </source>
</evidence>
<dbReference type="GO" id="GO:0009247">
    <property type="term" value="P:glycolipid biosynthetic process"/>
    <property type="evidence" value="ECO:0007669"/>
    <property type="project" value="InterPro"/>
</dbReference>
<feature type="region of interest" description="Disordered" evidence="4">
    <location>
        <begin position="382"/>
        <end position="402"/>
    </location>
</feature>